<evidence type="ECO:0000313" key="2">
    <source>
        <dbReference type="Proteomes" id="UP000238176"/>
    </source>
</evidence>
<name>A0A2T0UP26_9ACTN</name>
<evidence type="ECO:0000313" key="1">
    <source>
        <dbReference type="EMBL" id="PRY59628.1"/>
    </source>
</evidence>
<proteinExistence type="predicted"/>
<protein>
    <submittedName>
        <fullName evidence="1">Uncharacterized protein</fullName>
    </submittedName>
</protein>
<reference evidence="1 2" key="1">
    <citation type="submission" date="2018-03" db="EMBL/GenBank/DDBJ databases">
        <title>Genomic Encyclopedia of Type Strains, Phase III (KMG-III): the genomes of soil and plant-associated and newly described type strains.</title>
        <authorList>
            <person name="Whitman W."/>
        </authorList>
    </citation>
    <scope>NUCLEOTIDE SEQUENCE [LARGE SCALE GENOMIC DNA]</scope>
    <source>
        <strain evidence="1 2">CGMCC 4.7067</strain>
    </source>
</reference>
<keyword evidence="2" id="KW-1185">Reference proteome</keyword>
<comment type="caution">
    <text evidence="1">The sequence shown here is derived from an EMBL/GenBank/DDBJ whole genome shotgun (WGS) entry which is preliminary data.</text>
</comment>
<organism evidence="1 2">
    <name type="scientific">Glycomyces artemisiae</name>
    <dbReference type="NCBI Taxonomy" id="1076443"/>
    <lineage>
        <taxon>Bacteria</taxon>
        <taxon>Bacillati</taxon>
        <taxon>Actinomycetota</taxon>
        <taxon>Actinomycetes</taxon>
        <taxon>Glycomycetales</taxon>
        <taxon>Glycomycetaceae</taxon>
        <taxon>Glycomyces</taxon>
    </lineage>
</organism>
<dbReference type="AlphaFoldDB" id="A0A2T0UP26"/>
<dbReference type="EMBL" id="PVTJ01000003">
    <property type="protein sequence ID" value="PRY59628.1"/>
    <property type="molecule type" value="Genomic_DNA"/>
</dbReference>
<gene>
    <name evidence="1" type="ORF">B0I28_103102</name>
</gene>
<sequence>MVDNRNQIPSIHTLSDTQIGDPMAERTLDTEALQEYKTLIQEQLDHLDDIIPRLKKGQVLGRLPAFGQLDASATARTNYETFHSTTWDNLQNLRVSLSGMMETLQSSIDLSDEADDATVNEMTSYEGEL</sequence>
<dbReference type="Proteomes" id="UP000238176">
    <property type="component" value="Unassembled WGS sequence"/>
</dbReference>
<accession>A0A2T0UP26</accession>